<feature type="region of interest" description="Disordered" evidence="1">
    <location>
        <begin position="25"/>
        <end position="74"/>
    </location>
</feature>
<proteinExistence type="predicted"/>
<feature type="signal peptide" evidence="2">
    <location>
        <begin position="1"/>
        <end position="18"/>
    </location>
</feature>
<name>A0A6G1HFV8_9PEZI</name>
<sequence>MLTPRPAIPLSLLVVVLAAPRSFSASPLAPTSHPQPQPSPEHGATWYSYLDTGHAPVPGLEPPVSRARPSVGGR</sequence>
<dbReference type="Proteomes" id="UP000800041">
    <property type="component" value="Unassembled WGS sequence"/>
</dbReference>
<protein>
    <recommendedName>
        <fullName evidence="5">Secreted protein</fullName>
    </recommendedName>
</protein>
<feature type="chain" id="PRO_5026022248" description="Secreted protein" evidence="2">
    <location>
        <begin position="19"/>
        <end position="74"/>
    </location>
</feature>
<evidence type="ECO:0000313" key="4">
    <source>
        <dbReference type="Proteomes" id="UP000800041"/>
    </source>
</evidence>
<dbReference type="EMBL" id="ML977138">
    <property type="protein sequence ID" value="KAF1992116.1"/>
    <property type="molecule type" value="Genomic_DNA"/>
</dbReference>
<evidence type="ECO:0000256" key="2">
    <source>
        <dbReference type="SAM" id="SignalP"/>
    </source>
</evidence>
<keyword evidence="2" id="KW-0732">Signal</keyword>
<organism evidence="3 4">
    <name type="scientific">Aulographum hederae CBS 113979</name>
    <dbReference type="NCBI Taxonomy" id="1176131"/>
    <lineage>
        <taxon>Eukaryota</taxon>
        <taxon>Fungi</taxon>
        <taxon>Dikarya</taxon>
        <taxon>Ascomycota</taxon>
        <taxon>Pezizomycotina</taxon>
        <taxon>Dothideomycetes</taxon>
        <taxon>Pleosporomycetidae</taxon>
        <taxon>Aulographales</taxon>
        <taxon>Aulographaceae</taxon>
    </lineage>
</organism>
<evidence type="ECO:0008006" key="5">
    <source>
        <dbReference type="Google" id="ProtNLM"/>
    </source>
</evidence>
<evidence type="ECO:0000256" key="1">
    <source>
        <dbReference type="SAM" id="MobiDB-lite"/>
    </source>
</evidence>
<keyword evidence="4" id="KW-1185">Reference proteome</keyword>
<gene>
    <name evidence="3" type="ORF">K402DRAFT_388690</name>
</gene>
<accession>A0A6G1HFV8</accession>
<dbReference type="AlphaFoldDB" id="A0A6G1HFV8"/>
<evidence type="ECO:0000313" key="3">
    <source>
        <dbReference type="EMBL" id="KAF1992116.1"/>
    </source>
</evidence>
<reference evidence="3" key="1">
    <citation type="journal article" date="2020" name="Stud. Mycol.">
        <title>101 Dothideomycetes genomes: a test case for predicting lifestyles and emergence of pathogens.</title>
        <authorList>
            <person name="Haridas S."/>
            <person name="Albert R."/>
            <person name="Binder M."/>
            <person name="Bloem J."/>
            <person name="Labutti K."/>
            <person name="Salamov A."/>
            <person name="Andreopoulos B."/>
            <person name="Baker S."/>
            <person name="Barry K."/>
            <person name="Bills G."/>
            <person name="Bluhm B."/>
            <person name="Cannon C."/>
            <person name="Castanera R."/>
            <person name="Culley D."/>
            <person name="Daum C."/>
            <person name="Ezra D."/>
            <person name="Gonzalez J."/>
            <person name="Henrissat B."/>
            <person name="Kuo A."/>
            <person name="Liang C."/>
            <person name="Lipzen A."/>
            <person name="Lutzoni F."/>
            <person name="Magnuson J."/>
            <person name="Mondo S."/>
            <person name="Nolan M."/>
            <person name="Ohm R."/>
            <person name="Pangilinan J."/>
            <person name="Park H.-J."/>
            <person name="Ramirez L."/>
            <person name="Alfaro M."/>
            <person name="Sun H."/>
            <person name="Tritt A."/>
            <person name="Yoshinaga Y."/>
            <person name="Zwiers L.-H."/>
            <person name="Turgeon B."/>
            <person name="Goodwin S."/>
            <person name="Spatafora J."/>
            <person name="Crous P."/>
            <person name="Grigoriev I."/>
        </authorList>
    </citation>
    <scope>NUCLEOTIDE SEQUENCE</scope>
    <source>
        <strain evidence="3">CBS 113979</strain>
    </source>
</reference>